<accession>G5J4A1</accession>
<proteinExistence type="predicted"/>
<reference evidence="1 2" key="1">
    <citation type="journal article" date="2011" name="Front. Microbiol.">
        <title>Two Strains of Crocosphaera watsonii with Highly Conserved Genomes are Distinguished by Strain-Specific Features.</title>
        <authorList>
            <person name="Bench S.R."/>
            <person name="Ilikchyan I.N."/>
            <person name="Tripp H.J."/>
            <person name="Zehr J.P."/>
        </authorList>
    </citation>
    <scope>NUCLEOTIDE SEQUENCE [LARGE SCALE GENOMIC DNA]</scope>
    <source>
        <strain evidence="1 2">WH 0003</strain>
    </source>
</reference>
<evidence type="ECO:0000313" key="2">
    <source>
        <dbReference type="Proteomes" id="UP000003477"/>
    </source>
</evidence>
<comment type="caution">
    <text evidence="1">The sequence shown here is derived from an EMBL/GenBank/DDBJ whole genome shotgun (WGS) entry which is preliminary data.</text>
</comment>
<evidence type="ECO:0000313" key="1">
    <source>
        <dbReference type="EMBL" id="EHJ12985.1"/>
    </source>
</evidence>
<gene>
    <name evidence="1" type="ORF">CWATWH0003_2324</name>
</gene>
<dbReference type="EMBL" id="AESD01000347">
    <property type="protein sequence ID" value="EHJ12985.1"/>
    <property type="molecule type" value="Genomic_DNA"/>
</dbReference>
<sequence length="52" mass="5951">MACYKMATMAKVTPVQNRVLLRAEHKPGNIISVYLHEKERFALYISTILSLT</sequence>
<dbReference type="Proteomes" id="UP000003477">
    <property type="component" value="Unassembled WGS sequence"/>
</dbReference>
<name>G5J4A1_CROWT</name>
<protein>
    <submittedName>
        <fullName evidence="1">Uncharacterized protein</fullName>
    </submittedName>
</protein>
<organism evidence="1 2">
    <name type="scientific">Crocosphaera watsonii WH 0003</name>
    <dbReference type="NCBI Taxonomy" id="423471"/>
    <lineage>
        <taxon>Bacteria</taxon>
        <taxon>Bacillati</taxon>
        <taxon>Cyanobacteriota</taxon>
        <taxon>Cyanophyceae</taxon>
        <taxon>Oscillatoriophycideae</taxon>
        <taxon>Chroococcales</taxon>
        <taxon>Aphanothecaceae</taxon>
        <taxon>Crocosphaera</taxon>
    </lineage>
</organism>
<dbReference type="AlphaFoldDB" id="G5J4A1"/>